<proteinExistence type="predicted"/>
<accession>A0A6J4RFV8</accession>
<dbReference type="EMBL" id="CADCVO010000041">
    <property type="protein sequence ID" value="CAA9468730.1"/>
    <property type="molecule type" value="Genomic_DNA"/>
</dbReference>
<reference evidence="1" key="1">
    <citation type="submission" date="2020-02" db="EMBL/GenBank/DDBJ databases">
        <authorList>
            <person name="Meier V. D."/>
        </authorList>
    </citation>
    <scope>NUCLEOTIDE SEQUENCE</scope>
    <source>
        <strain evidence="1">AVDCRST_MAG13</strain>
    </source>
</reference>
<sequence>MRGAQAARPAQVGVDPGLEDVAEVRDGVAQAGERAVAVDRAGQLGAAGEEDLV</sequence>
<evidence type="ECO:0000313" key="1">
    <source>
        <dbReference type="EMBL" id="CAA9468730.1"/>
    </source>
</evidence>
<dbReference type="AlphaFoldDB" id="A0A6J4RFV8"/>
<gene>
    <name evidence="1" type="ORF">AVDCRST_MAG13-280</name>
</gene>
<protein>
    <submittedName>
        <fullName evidence="1">Uncharacterized protein</fullName>
    </submittedName>
</protein>
<name>A0A6J4RFV8_9ACTN</name>
<organism evidence="1">
    <name type="scientific">uncultured Solirubrobacteraceae bacterium</name>
    <dbReference type="NCBI Taxonomy" id="1162706"/>
    <lineage>
        <taxon>Bacteria</taxon>
        <taxon>Bacillati</taxon>
        <taxon>Actinomycetota</taxon>
        <taxon>Thermoleophilia</taxon>
        <taxon>Solirubrobacterales</taxon>
        <taxon>Solirubrobacteraceae</taxon>
        <taxon>environmental samples</taxon>
    </lineage>
</organism>